<dbReference type="OrthoDB" id="3282096at2"/>
<organism evidence="8 9">
    <name type="scientific">Peterkaempfera bronchialis</name>
    <dbReference type="NCBI Taxonomy" id="2126346"/>
    <lineage>
        <taxon>Bacteria</taxon>
        <taxon>Bacillati</taxon>
        <taxon>Actinomycetota</taxon>
        <taxon>Actinomycetes</taxon>
        <taxon>Kitasatosporales</taxon>
        <taxon>Streptomycetaceae</taxon>
        <taxon>Peterkaempfera</taxon>
    </lineage>
</organism>
<keyword evidence="6" id="KW-0046">Antibiotic resistance</keyword>
<evidence type="ECO:0000256" key="2">
    <source>
        <dbReference type="ARBA" id="ARBA00005417"/>
    </source>
</evidence>
<dbReference type="SMART" id="SM00382">
    <property type="entry name" value="AAA"/>
    <property type="match status" value="1"/>
</dbReference>
<dbReference type="SUPFAM" id="SSF52540">
    <property type="entry name" value="P-loop containing nucleoside triphosphate hydrolases"/>
    <property type="match status" value="1"/>
</dbReference>
<keyword evidence="3" id="KW-0813">Transport</keyword>
<dbReference type="AlphaFoldDB" id="A0A345T4V3"/>
<comment type="subcellular location">
    <subcellularLocation>
        <location evidence="1">Cell membrane</location>
        <topology evidence="1">Peripheral membrane protein</topology>
    </subcellularLocation>
</comment>
<dbReference type="GO" id="GO:0046677">
    <property type="term" value="P:response to antibiotic"/>
    <property type="evidence" value="ECO:0007669"/>
    <property type="project" value="UniProtKB-KW"/>
</dbReference>
<sequence>MILAADRGLHVTGLTRVFTTRDGTVRKAVDDVDLTVRPGELVSVLGPNGAGKTTTVRMLTGLLLPTSGTVLLDGHDVVKDRKKASLACGFSLGGDTGLYPRLTARQNLTFFGLMYGLRGGALEGKADQLLRTVNLADRAGDPVGSFSRGMKQRLHLARALLHDPAVLILDEPSAGLDPQSAAAMRALVAELSAEGRSILLTTHDMREAEELSDRIVLMRDGRIHAESTASALRLAAAERLGHTVRIDFAEAEVPDGVGDCPGLLDEQRTGSTAILRATDGPAAVQWLLARFPGRTLSVAVTPPTLEEVFLEMVAVS</sequence>
<dbReference type="GO" id="GO:0016887">
    <property type="term" value="F:ATP hydrolysis activity"/>
    <property type="evidence" value="ECO:0007669"/>
    <property type="project" value="InterPro"/>
</dbReference>
<dbReference type="InterPro" id="IPR003593">
    <property type="entry name" value="AAA+_ATPase"/>
</dbReference>
<proteinExistence type="inferred from homology"/>
<dbReference type="InterPro" id="IPR003439">
    <property type="entry name" value="ABC_transporter-like_ATP-bd"/>
</dbReference>
<evidence type="ECO:0000256" key="4">
    <source>
        <dbReference type="ARBA" id="ARBA00022741"/>
    </source>
</evidence>
<feature type="domain" description="ABC transporter" evidence="7">
    <location>
        <begin position="9"/>
        <end position="245"/>
    </location>
</feature>
<gene>
    <name evidence="8" type="ORF">C7M71_030145</name>
</gene>
<dbReference type="Pfam" id="PF00005">
    <property type="entry name" value="ABC_tran"/>
    <property type="match status" value="1"/>
</dbReference>
<dbReference type="InterPro" id="IPR050763">
    <property type="entry name" value="ABC_transporter_ATP-binding"/>
</dbReference>
<accession>A0A345T4V3</accession>
<dbReference type="Proteomes" id="UP000249340">
    <property type="component" value="Chromosome"/>
</dbReference>
<dbReference type="GO" id="GO:0005524">
    <property type="term" value="F:ATP binding"/>
    <property type="evidence" value="ECO:0007669"/>
    <property type="project" value="UniProtKB-KW"/>
</dbReference>
<protein>
    <submittedName>
        <fullName evidence="8">ABC transporter ATP-binding protein</fullName>
    </submittedName>
</protein>
<reference evidence="9" key="1">
    <citation type="submission" date="2018-07" db="EMBL/GenBank/DDBJ databases">
        <title>Streptacidiphilus bronchialis DSM 106435 chromosome.</title>
        <authorList>
            <person name="Batra D."/>
            <person name="Gulvik C.A."/>
        </authorList>
    </citation>
    <scope>NUCLEOTIDE SEQUENCE [LARGE SCALE GENOMIC DNA]</scope>
    <source>
        <strain evidence="9">DSM 106435</strain>
    </source>
</reference>
<comment type="similarity">
    <text evidence="2">Belongs to the ABC transporter superfamily.</text>
</comment>
<dbReference type="KEGG" id="stri:C7M71_030145"/>
<dbReference type="PANTHER" id="PTHR42711">
    <property type="entry name" value="ABC TRANSPORTER ATP-BINDING PROTEIN"/>
    <property type="match status" value="1"/>
</dbReference>
<keyword evidence="4" id="KW-0547">Nucleotide-binding</keyword>
<dbReference type="Gene3D" id="3.40.50.300">
    <property type="entry name" value="P-loop containing nucleotide triphosphate hydrolases"/>
    <property type="match status" value="1"/>
</dbReference>
<keyword evidence="5 8" id="KW-0067">ATP-binding</keyword>
<dbReference type="PROSITE" id="PS50893">
    <property type="entry name" value="ABC_TRANSPORTER_2"/>
    <property type="match status" value="1"/>
</dbReference>
<name>A0A345T4V3_9ACTN</name>
<evidence type="ECO:0000313" key="8">
    <source>
        <dbReference type="EMBL" id="AXI81008.1"/>
    </source>
</evidence>
<dbReference type="GO" id="GO:0005886">
    <property type="term" value="C:plasma membrane"/>
    <property type="evidence" value="ECO:0007669"/>
    <property type="project" value="UniProtKB-SubCell"/>
</dbReference>
<evidence type="ECO:0000256" key="3">
    <source>
        <dbReference type="ARBA" id="ARBA00022448"/>
    </source>
</evidence>
<dbReference type="InterPro" id="IPR027417">
    <property type="entry name" value="P-loop_NTPase"/>
</dbReference>
<evidence type="ECO:0000256" key="5">
    <source>
        <dbReference type="ARBA" id="ARBA00022840"/>
    </source>
</evidence>
<dbReference type="EMBL" id="CP031264">
    <property type="protein sequence ID" value="AXI81008.1"/>
    <property type="molecule type" value="Genomic_DNA"/>
</dbReference>
<evidence type="ECO:0000256" key="1">
    <source>
        <dbReference type="ARBA" id="ARBA00004202"/>
    </source>
</evidence>
<dbReference type="PANTHER" id="PTHR42711:SF5">
    <property type="entry name" value="ABC TRANSPORTER ATP-BINDING PROTEIN NATA"/>
    <property type="match status" value="1"/>
</dbReference>
<dbReference type="CDD" id="cd03230">
    <property type="entry name" value="ABC_DR_subfamily_A"/>
    <property type="match status" value="1"/>
</dbReference>
<evidence type="ECO:0000259" key="7">
    <source>
        <dbReference type="PROSITE" id="PS50893"/>
    </source>
</evidence>
<evidence type="ECO:0000256" key="6">
    <source>
        <dbReference type="ARBA" id="ARBA00023251"/>
    </source>
</evidence>
<evidence type="ECO:0000313" key="9">
    <source>
        <dbReference type="Proteomes" id="UP000249340"/>
    </source>
</evidence>
<keyword evidence="9" id="KW-1185">Reference proteome</keyword>